<sequence>MMVLLGAGTVTAAGARASDIAYTYNAKGERIAKTVDGVSTRFVYDERGHLISEISPKGSRTYIYLGDTLVSTVDTPASVGARSTVSYAAADHTGNPRVVSDSKGRVIWRNPYKANAWGEQPTLSNGYSLNVRSVGSYYDRETGLIYNMHRYVDPSVGRFMRADPLGIAGGVNPYAVVSNNPLNRIDPDGLRDIFVGGAADGTFRNVMDYYNDHRAQRPNSAYYSWKDLDGIVKDINNTAKHAPGDPINLIGHSWGGDTAAAAALEACGKVDLLITIDPVSRFNSRALQALSSSVGTWIDVNARGGSRFQRDNFIAGLGGGWNERPNGLAHSYIEDHTSSHGEFGDMMNASGPGINSPEQVLLGAPLVTPPFINR</sequence>
<dbReference type="InterPro" id="IPR022385">
    <property type="entry name" value="Rhs_assc_core"/>
</dbReference>
<dbReference type="Gene3D" id="2.180.10.10">
    <property type="entry name" value="RHS repeat-associated core"/>
    <property type="match status" value="1"/>
</dbReference>
<organism evidence="4 5">
    <name type="scientific">Dyella marensis</name>
    <dbReference type="NCBI Taxonomy" id="500610"/>
    <lineage>
        <taxon>Bacteria</taxon>
        <taxon>Pseudomonadati</taxon>
        <taxon>Pseudomonadota</taxon>
        <taxon>Gammaproteobacteria</taxon>
        <taxon>Lysobacterales</taxon>
        <taxon>Rhodanobacteraceae</taxon>
        <taxon>Dyella</taxon>
    </lineage>
</organism>
<reference evidence="5" key="1">
    <citation type="submission" date="2016-10" db="EMBL/GenBank/DDBJ databases">
        <authorList>
            <person name="Varghese N."/>
            <person name="Submissions S."/>
        </authorList>
    </citation>
    <scope>NUCLEOTIDE SEQUENCE [LARGE SCALE GENOMIC DNA]</scope>
    <source>
        <strain evidence="5">UNC178MFTsu3.1</strain>
    </source>
</reference>
<dbReference type="Gene3D" id="3.40.50.1820">
    <property type="entry name" value="alpha/beta hydrolase"/>
    <property type="match status" value="1"/>
</dbReference>
<proteinExistence type="predicted"/>
<keyword evidence="1" id="KW-0677">Repeat</keyword>
<dbReference type="EMBL" id="FONH01000001">
    <property type="protein sequence ID" value="SFE10066.1"/>
    <property type="molecule type" value="Genomic_DNA"/>
</dbReference>
<dbReference type="Proteomes" id="UP000199477">
    <property type="component" value="Unassembled WGS sequence"/>
</dbReference>
<dbReference type="InterPro" id="IPR050708">
    <property type="entry name" value="T6SS_VgrG/RHS"/>
</dbReference>
<dbReference type="Pfam" id="PF00561">
    <property type="entry name" value="Abhydrolase_1"/>
    <property type="match status" value="1"/>
</dbReference>
<evidence type="ECO:0000259" key="2">
    <source>
        <dbReference type="Pfam" id="PF00561"/>
    </source>
</evidence>
<evidence type="ECO:0000313" key="5">
    <source>
        <dbReference type="Proteomes" id="UP000199477"/>
    </source>
</evidence>
<dbReference type="STRING" id="500610.SAMN02799615_00357"/>
<dbReference type="NCBIfam" id="TIGR01643">
    <property type="entry name" value="YD_repeat_2x"/>
    <property type="match status" value="1"/>
</dbReference>
<dbReference type="NCBIfam" id="TIGR03696">
    <property type="entry name" value="Rhs_assc_core"/>
    <property type="match status" value="1"/>
</dbReference>
<feature type="domain" description="Teneurin-like YD-shell" evidence="3">
    <location>
        <begin position="12"/>
        <end position="163"/>
    </location>
</feature>
<keyword evidence="5" id="KW-1185">Reference proteome</keyword>
<dbReference type="SUPFAM" id="SSF53474">
    <property type="entry name" value="alpha/beta-Hydrolases"/>
    <property type="match status" value="1"/>
</dbReference>
<dbReference type="InterPro" id="IPR029058">
    <property type="entry name" value="AB_hydrolase_fold"/>
</dbReference>
<dbReference type="PANTHER" id="PTHR32305:SF15">
    <property type="entry name" value="PROTEIN RHSA-RELATED"/>
    <property type="match status" value="1"/>
</dbReference>
<dbReference type="PANTHER" id="PTHR32305">
    <property type="match status" value="1"/>
</dbReference>
<dbReference type="Pfam" id="PF25023">
    <property type="entry name" value="TEN_YD-shell"/>
    <property type="match status" value="1"/>
</dbReference>
<dbReference type="InterPro" id="IPR006530">
    <property type="entry name" value="YD"/>
</dbReference>
<gene>
    <name evidence="4" type="ORF">SAMN02799615_00357</name>
</gene>
<protein>
    <submittedName>
        <fullName evidence="4">RHS repeat-associated core domain-containing protein</fullName>
    </submittedName>
</protein>
<dbReference type="AlphaFoldDB" id="A0A1I1XRT0"/>
<accession>A0A1I1XRT0</accession>
<evidence type="ECO:0000313" key="4">
    <source>
        <dbReference type="EMBL" id="SFE10066.1"/>
    </source>
</evidence>
<evidence type="ECO:0000259" key="3">
    <source>
        <dbReference type="Pfam" id="PF25023"/>
    </source>
</evidence>
<name>A0A1I1XRT0_9GAMM</name>
<feature type="domain" description="AB hydrolase-1" evidence="2">
    <location>
        <begin position="229"/>
        <end position="289"/>
    </location>
</feature>
<dbReference type="InterPro" id="IPR000073">
    <property type="entry name" value="AB_hydrolase_1"/>
</dbReference>
<evidence type="ECO:0000256" key="1">
    <source>
        <dbReference type="ARBA" id="ARBA00022737"/>
    </source>
</evidence>
<dbReference type="InterPro" id="IPR056823">
    <property type="entry name" value="TEN-like_YD-shell"/>
</dbReference>